<dbReference type="GO" id="GO:0097023">
    <property type="term" value="F:fructose 6-phosphate aldolase activity"/>
    <property type="evidence" value="ECO:0007669"/>
    <property type="project" value="RHEA"/>
</dbReference>
<evidence type="ECO:0000256" key="3">
    <source>
        <dbReference type="ARBA" id="ARBA00022723"/>
    </source>
</evidence>
<evidence type="ECO:0000256" key="5">
    <source>
        <dbReference type="ARBA" id="ARBA00023211"/>
    </source>
</evidence>
<sequence>MSHRLRTDILSRVYRENDLSAAALAGVTALDAELEAAATTRLSPLPADDGGADGAAWAAILAPHLAAGATWLSAPWVVTEFYAYRRLLGALGWFRARAGDGGERLDPFVVQKELGLRSAAARVDALAAMVAATRAGGGPPPTPGGGVRHLPPPLHLVVDNAGFELFSDLCLADILLAGGWASTVVLQCKSHPTFVSDACAKDVTWAVGELGRSPVAATAELGRRWEGLLASGRLVLVENDFWVQPSAFWEMGAALRAELGGASLVIVKGDANYRRLLGDRQWAFDTPFADVTAYFPCPVLALRTLKAELAVGIPPAAAAAAAAADPTWLVSGAYGVVHFCHPAEVLAARGGAPAAPAASG</sequence>
<comment type="cofactor">
    <cofactor evidence="7">
        <name>Mn(2+)</name>
        <dbReference type="ChEBI" id="CHEBI:29035"/>
    </cofactor>
    <cofactor evidence="7">
        <name>Ni(2+)</name>
        <dbReference type="ChEBI" id="CHEBI:49786"/>
    </cofactor>
</comment>
<dbReference type="InterPro" id="IPR002791">
    <property type="entry name" value="ARMT1-like_metal-bd"/>
</dbReference>
<dbReference type="GO" id="GO:0005634">
    <property type="term" value="C:nucleus"/>
    <property type="evidence" value="ECO:0007669"/>
    <property type="project" value="TreeGrafter"/>
</dbReference>
<dbReference type="GO" id="GO:0103026">
    <property type="term" value="F:fructose-1-phosphatase activity"/>
    <property type="evidence" value="ECO:0007669"/>
    <property type="project" value="RHEA"/>
</dbReference>
<comment type="function">
    <text evidence="7">Metal-dependent phosphatase that shows phosphatase activity against several substrates, including fructose-1-phosphate and fructose-6-phosphate. Its preference for fructose-1-phosphate, a strong glycating agent that causes DNA damage rather than a canonical yeast metabolite, suggests a damage-control function in hexose phosphate metabolism.</text>
</comment>
<feature type="domain" description="Damage-control phosphatase ARMT1-like metal-binding" evidence="8">
    <location>
        <begin position="156"/>
        <end position="314"/>
    </location>
</feature>
<dbReference type="SUPFAM" id="SSF111321">
    <property type="entry name" value="AF1104-like"/>
    <property type="match status" value="1"/>
</dbReference>
<evidence type="ECO:0000256" key="6">
    <source>
        <dbReference type="ARBA" id="ARBA00048809"/>
    </source>
</evidence>
<dbReference type="OrthoDB" id="541375at2759"/>
<dbReference type="Gene3D" id="1.20.930.60">
    <property type="match status" value="1"/>
</dbReference>
<evidence type="ECO:0000256" key="7">
    <source>
        <dbReference type="RuleBase" id="RU367030"/>
    </source>
</evidence>
<evidence type="ECO:0000313" key="10">
    <source>
        <dbReference type="Proteomes" id="UP000218209"/>
    </source>
</evidence>
<accession>A0A1X6NSI2</accession>
<evidence type="ECO:0000256" key="1">
    <source>
        <dbReference type="ARBA" id="ARBA00001326"/>
    </source>
</evidence>
<comment type="catalytic activity">
    <reaction evidence="6 7">
        <text>beta-D-fructose 6-phosphate = dihydroxyacetone + D-glyceraldehyde 3-phosphate</text>
        <dbReference type="Rhea" id="RHEA:28002"/>
        <dbReference type="ChEBI" id="CHEBI:16016"/>
        <dbReference type="ChEBI" id="CHEBI:57634"/>
        <dbReference type="ChEBI" id="CHEBI:59776"/>
    </reaction>
</comment>
<evidence type="ECO:0000259" key="8">
    <source>
        <dbReference type="Pfam" id="PF01937"/>
    </source>
</evidence>
<reference evidence="9 10" key="1">
    <citation type="submission" date="2017-03" db="EMBL/GenBank/DDBJ databases">
        <title>WGS assembly of Porphyra umbilicalis.</title>
        <authorList>
            <person name="Brawley S.H."/>
            <person name="Blouin N.A."/>
            <person name="Ficko-Blean E."/>
            <person name="Wheeler G.L."/>
            <person name="Lohr M."/>
            <person name="Goodson H.V."/>
            <person name="Jenkins J.W."/>
            <person name="Blaby-Haas C.E."/>
            <person name="Helliwell K.E."/>
            <person name="Chan C."/>
            <person name="Marriage T."/>
            <person name="Bhattacharya D."/>
            <person name="Klein A.S."/>
            <person name="Badis Y."/>
            <person name="Brodie J."/>
            <person name="Cao Y."/>
            <person name="Collen J."/>
            <person name="Dittami S.M."/>
            <person name="Gachon C.M."/>
            <person name="Green B.R."/>
            <person name="Karpowicz S."/>
            <person name="Kim J.W."/>
            <person name="Kudahl U."/>
            <person name="Lin S."/>
            <person name="Michel G."/>
            <person name="Mittag M."/>
            <person name="Olson B.J."/>
            <person name="Pangilinan J."/>
            <person name="Peng Y."/>
            <person name="Qiu H."/>
            <person name="Shu S."/>
            <person name="Singer J.T."/>
            <person name="Smith A.G."/>
            <person name="Sprecher B.N."/>
            <person name="Wagner V."/>
            <person name="Wang W."/>
            <person name="Wang Z.-Y."/>
            <person name="Yan J."/>
            <person name="Yarish C."/>
            <person name="Zoeuner-Riek S."/>
            <person name="Zhuang Y."/>
            <person name="Zou Y."/>
            <person name="Lindquist E.A."/>
            <person name="Grimwood J."/>
            <person name="Barry K."/>
            <person name="Rokhsar D.S."/>
            <person name="Schmutz J."/>
            <person name="Stiller J.W."/>
            <person name="Grossman A.R."/>
            <person name="Prochnik S.E."/>
        </authorList>
    </citation>
    <scope>NUCLEOTIDE SEQUENCE [LARGE SCALE GENOMIC DNA]</scope>
    <source>
        <strain evidence="9">4086291</strain>
    </source>
</reference>
<proteinExistence type="inferred from homology"/>
<comment type="similarity">
    <text evidence="2 7">Belongs to the damage-control phosphatase family. Sugar phosphate phosphatase III subfamily.</text>
</comment>
<dbReference type="Proteomes" id="UP000218209">
    <property type="component" value="Unassembled WGS sequence"/>
</dbReference>
<organism evidence="9 10">
    <name type="scientific">Porphyra umbilicalis</name>
    <name type="common">Purple laver</name>
    <name type="synonym">Red alga</name>
    <dbReference type="NCBI Taxonomy" id="2786"/>
    <lineage>
        <taxon>Eukaryota</taxon>
        <taxon>Rhodophyta</taxon>
        <taxon>Bangiophyceae</taxon>
        <taxon>Bangiales</taxon>
        <taxon>Bangiaceae</taxon>
        <taxon>Porphyra</taxon>
    </lineage>
</organism>
<dbReference type="Gene3D" id="3.40.50.10880">
    <property type="entry name" value="Uncharacterised protein PF01937, DUF89, domain 3"/>
    <property type="match status" value="1"/>
</dbReference>
<dbReference type="EMBL" id="KV919126">
    <property type="protein sequence ID" value="OSX71537.1"/>
    <property type="molecule type" value="Genomic_DNA"/>
</dbReference>
<dbReference type="InterPro" id="IPR039763">
    <property type="entry name" value="ARMT1"/>
</dbReference>
<keyword evidence="5 7" id="KW-0464">Manganese</keyword>
<dbReference type="GO" id="GO:0046872">
    <property type="term" value="F:metal ion binding"/>
    <property type="evidence" value="ECO:0007669"/>
    <property type="project" value="UniProtKB-UniRule"/>
</dbReference>
<dbReference type="AlphaFoldDB" id="A0A1X6NSI2"/>
<name>A0A1X6NSI2_PORUM</name>
<keyword evidence="3 7" id="KW-0479">Metal-binding</keyword>
<keyword evidence="4 7" id="KW-0378">Hydrolase</keyword>
<dbReference type="EC" id="3.1.3.-" evidence="7"/>
<evidence type="ECO:0000256" key="2">
    <source>
        <dbReference type="ARBA" id="ARBA00009519"/>
    </source>
</evidence>
<evidence type="ECO:0000313" key="9">
    <source>
        <dbReference type="EMBL" id="OSX71537.1"/>
    </source>
</evidence>
<protein>
    <recommendedName>
        <fullName evidence="7">Sugar phosphate phosphatase</fullName>
        <ecNumber evidence="7">3.1.3.-</ecNumber>
    </recommendedName>
</protein>
<dbReference type="Pfam" id="PF01937">
    <property type="entry name" value="ARMT1-like_dom"/>
    <property type="match status" value="1"/>
</dbReference>
<evidence type="ECO:0000256" key="4">
    <source>
        <dbReference type="ARBA" id="ARBA00022801"/>
    </source>
</evidence>
<dbReference type="PANTHER" id="PTHR12260">
    <property type="entry name" value="DAMAGE-CONTROL PHOSPHATASE ARMT1"/>
    <property type="match status" value="1"/>
</dbReference>
<dbReference type="PANTHER" id="PTHR12260:SF6">
    <property type="entry name" value="DAMAGE-CONTROL PHOSPHATASE ARMT1"/>
    <property type="match status" value="1"/>
</dbReference>
<dbReference type="GO" id="GO:0006974">
    <property type="term" value="P:DNA damage response"/>
    <property type="evidence" value="ECO:0007669"/>
    <property type="project" value="TreeGrafter"/>
</dbReference>
<keyword evidence="10" id="KW-1185">Reference proteome</keyword>
<dbReference type="InterPro" id="IPR036075">
    <property type="entry name" value="ARMT-1-like_metal-bd_sf"/>
</dbReference>
<comment type="catalytic activity">
    <reaction evidence="1 7">
        <text>beta-D-fructose 1-phosphate + H2O = D-fructose + phosphate</text>
        <dbReference type="Rhea" id="RHEA:35603"/>
        <dbReference type="ChEBI" id="CHEBI:15377"/>
        <dbReference type="ChEBI" id="CHEBI:37721"/>
        <dbReference type="ChEBI" id="CHEBI:43474"/>
        <dbReference type="ChEBI" id="CHEBI:138881"/>
    </reaction>
</comment>
<comment type="domain">
    <text evidence="7">Subfamily III proteins have a conserved RTxK motif about 40-50 residues from the C-terminus; the threonine may be replaced by serine or cysteine.</text>
</comment>
<gene>
    <name evidence="9" type="ORF">BU14_0523s0004</name>
</gene>